<keyword evidence="2" id="KW-1185">Reference proteome</keyword>
<reference evidence="1 2" key="2">
    <citation type="journal article" date="2022" name="Mol. Ecol. Resour.">
        <title>The genomes of chicory, endive, great burdock and yacon provide insights into Asteraceae paleo-polyploidization history and plant inulin production.</title>
        <authorList>
            <person name="Fan W."/>
            <person name="Wang S."/>
            <person name="Wang H."/>
            <person name="Wang A."/>
            <person name="Jiang F."/>
            <person name="Liu H."/>
            <person name="Zhao H."/>
            <person name="Xu D."/>
            <person name="Zhang Y."/>
        </authorList>
    </citation>
    <scope>NUCLEOTIDE SEQUENCE [LARGE SCALE GENOMIC DNA]</scope>
    <source>
        <strain evidence="2">cv. Yunnan</strain>
        <tissue evidence="1">Leaves</tissue>
    </source>
</reference>
<gene>
    <name evidence="1" type="ORF">L1987_38079</name>
</gene>
<evidence type="ECO:0000313" key="1">
    <source>
        <dbReference type="EMBL" id="KAI3795425.1"/>
    </source>
</evidence>
<name>A0ACB9HJY0_9ASTR</name>
<dbReference type="Proteomes" id="UP001056120">
    <property type="component" value="Linkage Group LG12"/>
</dbReference>
<comment type="caution">
    <text evidence="1">The sequence shown here is derived from an EMBL/GenBank/DDBJ whole genome shotgun (WGS) entry which is preliminary data.</text>
</comment>
<accession>A0ACB9HJY0</accession>
<sequence>MSNLNKHSTSNVNSSNPTEGQSSQESKLDFSEDEKTLITLMYKLVGQRWSLIAGRIPGRTADEIKEYWTSRFPANDSETKKK</sequence>
<organism evidence="1 2">
    <name type="scientific">Smallanthus sonchifolius</name>
    <dbReference type="NCBI Taxonomy" id="185202"/>
    <lineage>
        <taxon>Eukaryota</taxon>
        <taxon>Viridiplantae</taxon>
        <taxon>Streptophyta</taxon>
        <taxon>Embryophyta</taxon>
        <taxon>Tracheophyta</taxon>
        <taxon>Spermatophyta</taxon>
        <taxon>Magnoliopsida</taxon>
        <taxon>eudicotyledons</taxon>
        <taxon>Gunneridae</taxon>
        <taxon>Pentapetalae</taxon>
        <taxon>asterids</taxon>
        <taxon>campanulids</taxon>
        <taxon>Asterales</taxon>
        <taxon>Asteraceae</taxon>
        <taxon>Asteroideae</taxon>
        <taxon>Heliantheae alliance</taxon>
        <taxon>Millerieae</taxon>
        <taxon>Smallanthus</taxon>
    </lineage>
</organism>
<dbReference type="EMBL" id="CM042029">
    <property type="protein sequence ID" value="KAI3795425.1"/>
    <property type="molecule type" value="Genomic_DNA"/>
</dbReference>
<reference evidence="2" key="1">
    <citation type="journal article" date="2022" name="Mol. Ecol. Resour.">
        <title>The genomes of chicory, endive, great burdock and yacon provide insights into Asteraceae palaeo-polyploidization history and plant inulin production.</title>
        <authorList>
            <person name="Fan W."/>
            <person name="Wang S."/>
            <person name="Wang H."/>
            <person name="Wang A."/>
            <person name="Jiang F."/>
            <person name="Liu H."/>
            <person name="Zhao H."/>
            <person name="Xu D."/>
            <person name="Zhang Y."/>
        </authorList>
    </citation>
    <scope>NUCLEOTIDE SEQUENCE [LARGE SCALE GENOMIC DNA]</scope>
    <source>
        <strain evidence="2">cv. Yunnan</strain>
    </source>
</reference>
<protein>
    <submittedName>
        <fullName evidence="1">Uncharacterized protein</fullName>
    </submittedName>
</protein>
<proteinExistence type="predicted"/>
<evidence type="ECO:0000313" key="2">
    <source>
        <dbReference type="Proteomes" id="UP001056120"/>
    </source>
</evidence>